<sequence length="61" mass="6611">MGADHRYVISGGNAHETGICRLYIDGECTSIAADRLVDVTRAAELIEAEGQPPEGNRKQRV</sequence>
<evidence type="ECO:0000313" key="2">
    <source>
        <dbReference type="Proteomes" id="UP000193577"/>
    </source>
</evidence>
<accession>A0AA91PGS5</accession>
<dbReference type="EMBL" id="NCXO01000008">
    <property type="protein sequence ID" value="OSC34671.1"/>
    <property type="molecule type" value="Genomic_DNA"/>
</dbReference>
<organism evidence="1 2">
    <name type="scientific">Mycolicibacillus koreensis</name>
    <dbReference type="NCBI Taxonomy" id="1069220"/>
    <lineage>
        <taxon>Bacteria</taxon>
        <taxon>Bacillati</taxon>
        <taxon>Actinomycetota</taxon>
        <taxon>Actinomycetes</taxon>
        <taxon>Mycobacteriales</taxon>
        <taxon>Mycobacteriaceae</taxon>
        <taxon>Mycolicibacillus</taxon>
    </lineage>
</organism>
<dbReference type="AlphaFoldDB" id="A0AA91PGS5"/>
<name>A0AA91PGS5_9MYCO</name>
<protein>
    <submittedName>
        <fullName evidence="1">Uncharacterized protein</fullName>
    </submittedName>
</protein>
<proteinExistence type="predicted"/>
<evidence type="ECO:0000313" key="1">
    <source>
        <dbReference type="EMBL" id="OSC34671.1"/>
    </source>
</evidence>
<keyword evidence="2" id="KW-1185">Reference proteome</keyword>
<reference evidence="1 2" key="1">
    <citation type="submission" date="2017-04" db="EMBL/GenBank/DDBJ databases">
        <title>The new phylogeny of genus Mycobacterium.</title>
        <authorList>
            <person name="Tortoli E."/>
            <person name="Trovato A."/>
            <person name="Cirillo D.M."/>
        </authorList>
    </citation>
    <scope>NUCLEOTIDE SEQUENCE [LARGE SCALE GENOMIC DNA]</scope>
    <source>
        <strain evidence="1 2">KCTC 19819</strain>
    </source>
</reference>
<gene>
    <name evidence="1" type="ORF">B8W67_05335</name>
</gene>
<comment type="caution">
    <text evidence="1">The sequence shown here is derived from an EMBL/GenBank/DDBJ whole genome shotgun (WGS) entry which is preliminary data.</text>
</comment>
<dbReference type="Proteomes" id="UP000193577">
    <property type="component" value="Unassembled WGS sequence"/>
</dbReference>